<dbReference type="GO" id="GO:0022841">
    <property type="term" value="F:potassium ion leak channel activity"/>
    <property type="evidence" value="ECO:0007669"/>
    <property type="project" value="TreeGrafter"/>
</dbReference>
<sequence length="140" mass="16085">MMYFANSNAQFFNETDLRKAIDKYDVSMSIKPAVERKKRWDLWGGLYYAGTIYTTIGYGDLAAVTFWGRVFTMVYAIFGIPMVITILNDWGTIMFKTANKIWKKVPSCSSMIQPLKQYLHSKHRHGSKEVGPSDRLNIIA</sequence>
<dbReference type="Gene3D" id="1.10.287.70">
    <property type="match status" value="1"/>
</dbReference>
<dbReference type="InterPro" id="IPR003280">
    <property type="entry name" value="2pore_dom_K_chnl"/>
</dbReference>
<keyword evidence="3 8" id="KW-0812">Transmembrane</keyword>
<keyword evidence="2" id="KW-0813">Transport</keyword>
<keyword evidence="7" id="KW-0407">Ion channel</keyword>
<proteinExistence type="predicted"/>
<dbReference type="GO" id="GO:0030322">
    <property type="term" value="P:stabilization of membrane potential"/>
    <property type="evidence" value="ECO:0007669"/>
    <property type="project" value="TreeGrafter"/>
</dbReference>
<evidence type="ECO:0000259" key="9">
    <source>
        <dbReference type="Pfam" id="PF07885"/>
    </source>
</evidence>
<dbReference type="Proteomes" id="UP000230423">
    <property type="component" value="Unassembled WGS sequence"/>
</dbReference>
<protein>
    <submittedName>
        <fullName evidence="10">Ion channel</fullName>
    </submittedName>
</protein>
<dbReference type="GO" id="GO:0015271">
    <property type="term" value="F:outward rectifier potassium channel activity"/>
    <property type="evidence" value="ECO:0007669"/>
    <property type="project" value="TreeGrafter"/>
</dbReference>
<dbReference type="EMBL" id="KZ347992">
    <property type="protein sequence ID" value="PIO66843.1"/>
    <property type="molecule type" value="Genomic_DNA"/>
</dbReference>
<dbReference type="GO" id="GO:0005886">
    <property type="term" value="C:plasma membrane"/>
    <property type="evidence" value="ECO:0007669"/>
    <property type="project" value="TreeGrafter"/>
</dbReference>
<keyword evidence="6 8" id="KW-0472">Membrane</keyword>
<dbReference type="InterPro" id="IPR013099">
    <property type="entry name" value="K_chnl_dom"/>
</dbReference>
<evidence type="ECO:0000256" key="2">
    <source>
        <dbReference type="ARBA" id="ARBA00022448"/>
    </source>
</evidence>
<evidence type="ECO:0000256" key="5">
    <source>
        <dbReference type="ARBA" id="ARBA00023065"/>
    </source>
</evidence>
<evidence type="ECO:0000313" key="11">
    <source>
        <dbReference type="Proteomes" id="UP000230423"/>
    </source>
</evidence>
<name>A0A2G9U9H0_TELCI</name>
<comment type="subcellular location">
    <subcellularLocation>
        <location evidence="1">Membrane</location>
        <topology evidence="1">Multi-pass membrane protein</topology>
    </subcellularLocation>
</comment>
<dbReference type="PANTHER" id="PTHR11003:SF324">
    <property type="entry name" value="POTASSIUM CHANNEL DOMAIN-CONTAINING PROTEIN"/>
    <property type="match status" value="1"/>
</dbReference>
<feature type="domain" description="Potassium channel" evidence="9">
    <location>
        <begin position="36"/>
        <end position="95"/>
    </location>
</feature>
<dbReference type="PANTHER" id="PTHR11003">
    <property type="entry name" value="POTASSIUM CHANNEL, SUBFAMILY K"/>
    <property type="match status" value="1"/>
</dbReference>
<keyword evidence="5" id="KW-0406">Ion transport</keyword>
<evidence type="ECO:0000256" key="3">
    <source>
        <dbReference type="ARBA" id="ARBA00022692"/>
    </source>
</evidence>
<dbReference type="AlphaFoldDB" id="A0A2G9U9H0"/>
<keyword evidence="11" id="KW-1185">Reference proteome</keyword>
<dbReference type="Pfam" id="PF07885">
    <property type="entry name" value="Ion_trans_2"/>
    <property type="match status" value="1"/>
</dbReference>
<evidence type="ECO:0000256" key="6">
    <source>
        <dbReference type="ARBA" id="ARBA00023136"/>
    </source>
</evidence>
<organism evidence="10 11">
    <name type="scientific">Teladorsagia circumcincta</name>
    <name type="common">Brown stomach worm</name>
    <name type="synonym">Ostertagia circumcincta</name>
    <dbReference type="NCBI Taxonomy" id="45464"/>
    <lineage>
        <taxon>Eukaryota</taxon>
        <taxon>Metazoa</taxon>
        <taxon>Ecdysozoa</taxon>
        <taxon>Nematoda</taxon>
        <taxon>Chromadorea</taxon>
        <taxon>Rhabditida</taxon>
        <taxon>Rhabditina</taxon>
        <taxon>Rhabditomorpha</taxon>
        <taxon>Strongyloidea</taxon>
        <taxon>Trichostrongylidae</taxon>
        <taxon>Teladorsagia</taxon>
    </lineage>
</organism>
<gene>
    <name evidence="10" type="ORF">TELCIR_11428</name>
</gene>
<feature type="transmembrane region" description="Helical" evidence="8">
    <location>
        <begin position="73"/>
        <end position="95"/>
    </location>
</feature>
<accession>A0A2G9U9H0</accession>
<evidence type="ECO:0000256" key="1">
    <source>
        <dbReference type="ARBA" id="ARBA00004141"/>
    </source>
</evidence>
<reference evidence="10 11" key="1">
    <citation type="submission" date="2015-09" db="EMBL/GenBank/DDBJ databases">
        <title>Draft genome of the parasitic nematode Teladorsagia circumcincta isolate WARC Sus (inbred).</title>
        <authorList>
            <person name="Mitreva M."/>
        </authorList>
    </citation>
    <scope>NUCLEOTIDE SEQUENCE [LARGE SCALE GENOMIC DNA]</scope>
    <source>
        <strain evidence="10 11">S</strain>
    </source>
</reference>
<evidence type="ECO:0000313" key="10">
    <source>
        <dbReference type="EMBL" id="PIO66843.1"/>
    </source>
</evidence>
<keyword evidence="4 8" id="KW-1133">Transmembrane helix</keyword>
<dbReference type="SUPFAM" id="SSF81324">
    <property type="entry name" value="Voltage-gated potassium channels"/>
    <property type="match status" value="1"/>
</dbReference>
<evidence type="ECO:0000256" key="4">
    <source>
        <dbReference type="ARBA" id="ARBA00022989"/>
    </source>
</evidence>
<evidence type="ECO:0000256" key="8">
    <source>
        <dbReference type="SAM" id="Phobius"/>
    </source>
</evidence>
<feature type="transmembrane region" description="Helical" evidence="8">
    <location>
        <begin position="46"/>
        <end position="67"/>
    </location>
</feature>
<evidence type="ECO:0000256" key="7">
    <source>
        <dbReference type="ARBA" id="ARBA00023303"/>
    </source>
</evidence>
<dbReference type="OrthoDB" id="297496at2759"/>